<organism evidence="9 10">
    <name type="scientific">Stappia indica</name>
    <dbReference type="NCBI Taxonomy" id="538381"/>
    <lineage>
        <taxon>Bacteria</taxon>
        <taxon>Pseudomonadati</taxon>
        <taxon>Pseudomonadota</taxon>
        <taxon>Alphaproteobacteria</taxon>
        <taxon>Hyphomicrobiales</taxon>
        <taxon>Stappiaceae</taxon>
        <taxon>Stappia</taxon>
    </lineage>
</organism>
<evidence type="ECO:0000256" key="6">
    <source>
        <dbReference type="ARBA" id="ARBA00023239"/>
    </source>
</evidence>
<keyword evidence="8" id="KW-0119">Carbohydrate metabolism</keyword>
<dbReference type="InterPro" id="IPR031337">
    <property type="entry name" value="KDPG/KHG_AS_1"/>
</dbReference>
<dbReference type="PANTHER" id="PTHR30246:SF1">
    <property type="entry name" value="2-DEHYDRO-3-DEOXY-6-PHOSPHOGALACTONATE ALDOLASE-RELATED"/>
    <property type="match status" value="1"/>
</dbReference>
<dbReference type="OrthoDB" id="9805177at2"/>
<dbReference type="EC" id="4.1.2.14" evidence="5"/>
<keyword evidence="10" id="KW-1185">Reference proteome</keyword>
<keyword evidence="6" id="KW-0456">Lyase</keyword>
<comment type="similarity">
    <text evidence="3">Belongs to the KHG/KDPG aldolase family.</text>
</comment>
<name>A0A285R560_9HYPH</name>
<protein>
    <recommendedName>
        <fullName evidence="5">2-dehydro-3-deoxy-phosphogluconate aldolase</fullName>
        <ecNumber evidence="5">4.1.2.14</ecNumber>
    </recommendedName>
</protein>
<sequence>MASSQNTERLDTIMQAAPVIPVLIVEDPAKAVPMARALVRGGLPAIEITLRTPKALEAIRAVAAEVEGAFVGAGTVLDAAQYQAAVEAGATFVVSPGATDKLLAAASGHDVPLLPGSSTASEVMKLLEAGYSRLKLFPAEAVGGANLLKSLASPLPAARFCPTGGITEKTAPTYLGLPNVVCVGGSWIAGPDAIAAEDWDGIEARARQAARLSA</sequence>
<evidence type="ECO:0000256" key="7">
    <source>
        <dbReference type="ARBA" id="ARBA00023270"/>
    </source>
</evidence>
<evidence type="ECO:0000256" key="2">
    <source>
        <dbReference type="ARBA" id="ARBA00004736"/>
    </source>
</evidence>
<evidence type="ECO:0000256" key="3">
    <source>
        <dbReference type="ARBA" id="ARBA00006906"/>
    </source>
</evidence>
<dbReference type="InterPro" id="IPR000887">
    <property type="entry name" value="Aldlse_KDPG_KHG"/>
</dbReference>
<dbReference type="PROSITE" id="PS00159">
    <property type="entry name" value="ALDOLASE_KDPG_KHG_1"/>
    <property type="match status" value="1"/>
</dbReference>
<evidence type="ECO:0000256" key="4">
    <source>
        <dbReference type="ARBA" id="ARBA00011233"/>
    </source>
</evidence>
<dbReference type="SUPFAM" id="SSF51569">
    <property type="entry name" value="Aldolase"/>
    <property type="match status" value="1"/>
</dbReference>
<dbReference type="GO" id="GO:0008675">
    <property type="term" value="F:2-dehydro-3-deoxy-phosphogluconate aldolase activity"/>
    <property type="evidence" value="ECO:0007669"/>
    <property type="project" value="UniProtKB-EC"/>
</dbReference>
<dbReference type="EMBL" id="OBML01000001">
    <property type="protein sequence ID" value="SOB89243.1"/>
    <property type="molecule type" value="Genomic_DNA"/>
</dbReference>
<dbReference type="NCBIfam" id="NF004325">
    <property type="entry name" value="PRK05718.1"/>
    <property type="match status" value="1"/>
</dbReference>
<dbReference type="STRING" id="538381.GCA_001696535_01233"/>
<evidence type="ECO:0000256" key="1">
    <source>
        <dbReference type="ARBA" id="ARBA00000654"/>
    </source>
</evidence>
<dbReference type="PROSITE" id="PS00160">
    <property type="entry name" value="ALDOLASE_KDPG_KHG_2"/>
    <property type="match status" value="1"/>
</dbReference>
<dbReference type="Pfam" id="PF01081">
    <property type="entry name" value="Aldolase"/>
    <property type="match status" value="1"/>
</dbReference>
<dbReference type="CDD" id="cd00452">
    <property type="entry name" value="KDPG_aldolase"/>
    <property type="match status" value="1"/>
</dbReference>
<accession>A0A285R560</accession>
<keyword evidence="7" id="KW-0704">Schiff base</keyword>
<dbReference type="InterPro" id="IPR031338">
    <property type="entry name" value="KDPG/KHG_AS_2"/>
</dbReference>
<reference evidence="9 10" key="1">
    <citation type="submission" date="2017-08" db="EMBL/GenBank/DDBJ databases">
        <authorList>
            <person name="de Groot N.N."/>
        </authorList>
    </citation>
    <scope>NUCLEOTIDE SEQUENCE [LARGE SCALE GENOMIC DNA]</scope>
    <source>
        <strain evidence="9 10">USBA 352</strain>
    </source>
</reference>
<comment type="subunit">
    <text evidence="4">Homotrimer.</text>
</comment>
<dbReference type="NCBIfam" id="TIGR01182">
    <property type="entry name" value="eda"/>
    <property type="match status" value="1"/>
</dbReference>
<proteinExistence type="inferred from homology"/>
<dbReference type="InterPro" id="IPR013785">
    <property type="entry name" value="Aldolase_TIM"/>
</dbReference>
<dbReference type="AlphaFoldDB" id="A0A285R560"/>
<evidence type="ECO:0000256" key="8">
    <source>
        <dbReference type="ARBA" id="ARBA00023277"/>
    </source>
</evidence>
<evidence type="ECO:0000313" key="10">
    <source>
        <dbReference type="Proteomes" id="UP000219331"/>
    </source>
</evidence>
<comment type="catalytic activity">
    <reaction evidence="1">
        <text>2-dehydro-3-deoxy-6-phospho-D-gluconate = D-glyceraldehyde 3-phosphate + pyruvate</text>
        <dbReference type="Rhea" id="RHEA:17089"/>
        <dbReference type="ChEBI" id="CHEBI:15361"/>
        <dbReference type="ChEBI" id="CHEBI:57569"/>
        <dbReference type="ChEBI" id="CHEBI:59776"/>
        <dbReference type="EC" id="4.1.2.14"/>
    </reaction>
</comment>
<evidence type="ECO:0000256" key="5">
    <source>
        <dbReference type="ARBA" id="ARBA00013063"/>
    </source>
</evidence>
<dbReference type="Proteomes" id="UP000219331">
    <property type="component" value="Unassembled WGS sequence"/>
</dbReference>
<comment type="pathway">
    <text evidence="2">Carbohydrate acid metabolism; 2-dehydro-3-deoxy-D-gluconate degradation; D-glyceraldehyde 3-phosphate and pyruvate from 2-dehydro-3-deoxy-D-gluconate: step 2/2.</text>
</comment>
<gene>
    <name evidence="9" type="ORF">SAMN05421512_101151</name>
</gene>
<dbReference type="PANTHER" id="PTHR30246">
    <property type="entry name" value="2-KETO-3-DEOXY-6-PHOSPHOGLUCONATE ALDOLASE"/>
    <property type="match status" value="1"/>
</dbReference>
<evidence type="ECO:0000313" key="9">
    <source>
        <dbReference type="EMBL" id="SOB89243.1"/>
    </source>
</evidence>
<dbReference type="Gene3D" id="3.20.20.70">
    <property type="entry name" value="Aldolase class I"/>
    <property type="match status" value="1"/>
</dbReference>
<dbReference type="RefSeq" id="WP_097173600.1">
    <property type="nucleotide sequence ID" value="NZ_OBML01000001.1"/>
</dbReference>